<dbReference type="InterPro" id="IPR008538">
    <property type="entry name" value="Uma2"/>
</dbReference>
<sequence>MTTATVPTPSVDRHPLLLNVQNVALKVTPEHFDQLCIDNPDLRLELIKDGELTVMPPTGGEGGKRNLNLAVEVGLWNRQTSLGEAFDSSTGYDFTAFGGGKLSPDLS</sequence>
<dbReference type="SUPFAM" id="SSF52980">
    <property type="entry name" value="Restriction endonuclease-like"/>
    <property type="match status" value="1"/>
</dbReference>
<keyword evidence="3" id="KW-1185">Reference proteome</keyword>
<evidence type="ECO:0000313" key="2">
    <source>
        <dbReference type="EMBL" id="NCJ07618.1"/>
    </source>
</evidence>
<accession>A0A8K2A0Q1</accession>
<feature type="domain" description="Putative restriction endonuclease" evidence="1">
    <location>
        <begin position="30"/>
        <end position="107"/>
    </location>
</feature>
<evidence type="ECO:0000259" key="1">
    <source>
        <dbReference type="Pfam" id="PF05685"/>
    </source>
</evidence>
<dbReference type="AlphaFoldDB" id="A0A8K2A0Q1"/>
<dbReference type="Gene3D" id="3.90.1570.10">
    <property type="entry name" value="tt1808, chain A"/>
    <property type="match status" value="1"/>
</dbReference>
<dbReference type="Pfam" id="PF05685">
    <property type="entry name" value="Uma2"/>
    <property type="match status" value="1"/>
</dbReference>
<comment type="caution">
    <text evidence="2">The sequence shown here is derived from an EMBL/GenBank/DDBJ whole genome shotgun (WGS) entry which is preliminary data.</text>
</comment>
<dbReference type="CDD" id="cd06260">
    <property type="entry name" value="DUF820-like"/>
    <property type="match status" value="1"/>
</dbReference>
<organism evidence="2 3">
    <name type="scientific">Petrachloros mirabilis ULC683</name>
    <dbReference type="NCBI Taxonomy" id="2781853"/>
    <lineage>
        <taxon>Bacteria</taxon>
        <taxon>Bacillati</taxon>
        <taxon>Cyanobacteriota</taxon>
        <taxon>Cyanophyceae</taxon>
        <taxon>Synechococcales</taxon>
        <taxon>Petrachlorosaceae</taxon>
        <taxon>Petrachloros</taxon>
        <taxon>Petrachloros mirabilis</taxon>
    </lineage>
</organism>
<evidence type="ECO:0000313" key="3">
    <source>
        <dbReference type="Proteomes" id="UP000607397"/>
    </source>
</evidence>
<dbReference type="Proteomes" id="UP000607397">
    <property type="component" value="Unassembled WGS sequence"/>
</dbReference>
<dbReference type="RefSeq" id="WP_161826090.1">
    <property type="nucleotide sequence ID" value="NZ_WVIC01000029.1"/>
</dbReference>
<reference evidence="2" key="1">
    <citation type="submission" date="2019-12" db="EMBL/GenBank/DDBJ databases">
        <title>High-Quality draft genome sequences of three cyanobacteria isolated from the limestone walls of the Old Cathedral of Coimbra.</title>
        <authorList>
            <person name="Tiago I."/>
            <person name="Soares F."/>
            <person name="Portugal A."/>
        </authorList>
    </citation>
    <scope>NUCLEOTIDE SEQUENCE [LARGE SCALE GENOMIC DNA]</scope>
    <source>
        <strain evidence="2">C</strain>
    </source>
</reference>
<name>A0A8K2A0Q1_9CYAN</name>
<protein>
    <recommendedName>
        <fullName evidence="1">Putative restriction endonuclease domain-containing protein</fullName>
    </recommendedName>
</protein>
<dbReference type="EMBL" id="WVIC01000029">
    <property type="protein sequence ID" value="NCJ07618.1"/>
    <property type="molecule type" value="Genomic_DNA"/>
</dbReference>
<gene>
    <name evidence="2" type="ORF">GS597_14090</name>
</gene>
<dbReference type="InterPro" id="IPR012296">
    <property type="entry name" value="Nuclease_put_TT1808"/>
</dbReference>
<proteinExistence type="predicted"/>
<dbReference type="InterPro" id="IPR011335">
    <property type="entry name" value="Restrct_endonuc-II-like"/>
</dbReference>